<evidence type="ECO:0000313" key="2">
    <source>
        <dbReference type="EMBL" id="KIK37180.1"/>
    </source>
</evidence>
<gene>
    <name evidence="2" type="ORF">CY34DRAFT_471380</name>
</gene>
<feature type="region of interest" description="Disordered" evidence="1">
    <location>
        <begin position="1"/>
        <end position="29"/>
    </location>
</feature>
<sequence>MMQHTHTSSNRSESPEAAQSVPNVGLHQFAGPPPAHIAGFHYSLPHAAPGATLQNAPANAITGAANMHAPFVNHQGPVFATGFSPPVAPQAPRIKRAIYADPLFAPILDQHGQPNGTFKCLKDGTVLKPDNYQKHLQTAKHLGSKSEKYACPVCLRTYGRRDACKRHYYASACGRSRAGLPEPSFLAVPAAGNSNLVPPVVVPTTAFGYQASYAMPMPQHAQTALPAAGAAQSWGTGAALFQPANDTVLERAEDDEDDDAEFYDPNYWKENELDKHEDDDEYEYEFEKWFHTSS</sequence>
<reference evidence="3" key="2">
    <citation type="submission" date="2015-01" db="EMBL/GenBank/DDBJ databases">
        <title>Evolutionary Origins and Diversification of the Mycorrhizal Mutualists.</title>
        <authorList>
            <consortium name="DOE Joint Genome Institute"/>
            <consortium name="Mycorrhizal Genomics Consortium"/>
            <person name="Kohler A."/>
            <person name="Kuo A."/>
            <person name="Nagy L.G."/>
            <person name="Floudas D."/>
            <person name="Copeland A."/>
            <person name="Barry K.W."/>
            <person name="Cichocki N."/>
            <person name="Veneault-Fourrey C."/>
            <person name="LaButti K."/>
            <person name="Lindquist E.A."/>
            <person name="Lipzen A."/>
            <person name="Lundell T."/>
            <person name="Morin E."/>
            <person name="Murat C."/>
            <person name="Riley R."/>
            <person name="Ohm R."/>
            <person name="Sun H."/>
            <person name="Tunlid A."/>
            <person name="Henrissat B."/>
            <person name="Grigoriev I.V."/>
            <person name="Hibbett D.S."/>
            <person name="Martin F."/>
        </authorList>
    </citation>
    <scope>NUCLEOTIDE SEQUENCE [LARGE SCALE GENOMIC DNA]</scope>
    <source>
        <strain evidence="3">UH-Slu-Lm8-n1</strain>
    </source>
</reference>
<organism evidence="2 3">
    <name type="scientific">Suillus luteus UH-Slu-Lm8-n1</name>
    <dbReference type="NCBI Taxonomy" id="930992"/>
    <lineage>
        <taxon>Eukaryota</taxon>
        <taxon>Fungi</taxon>
        <taxon>Dikarya</taxon>
        <taxon>Basidiomycota</taxon>
        <taxon>Agaricomycotina</taxon>
        <taxon>Agaricomycetes</taxon>
        <taxon>Agaricomycetidae</taxon>
        <taxon>Boletales</taxon>
        <taxon>Suillineae</taxon>
        <taxon>Suillaceae</taxon>
        <taxon>Suillus</taxon>
    </lineage>
</organism>
<feature type="compositionally biased region" description="Polar residues" evidence="1">
    <location>
        <begin position="1"/>
        <end position="12"/>
    </location>
</feature>
<protein>
    <submittedName>
        <fullName evidence="2">Uncharacterized protein</fullName>
    </submittedName>
</protein>
<accession>A0A0C9ZIE2</accession>
<dbReference type="Proteomes" id="UP000054485">
    <property type="component" value="Unassembled WGS sequence"/>
</dbReference>
<dbReference type="InParanoid" id="A0A0C9ZIE2"/>
<feature type="compositionally biased region" description="Basic and acidic residues" evidence="1">
    <location>
        <begin position="267"/>
        <end position="276"/>
    </location>
</feature>
<dbReference type="AlphaFoldDB" id="A0A0C9ZIE2"/>
<dbReference type="EMBL" id="KN835470">
    <property type="protein sequence ID" value="KIK37180.1"/>
    <property type="molecule type" value="Genomic_DNA"/>
</dbReference>
<keyword evidence="3" id="KW-1185">Reference proteome</keyword>
<dbReference type="OrthoDB" id="6619140at2759"/>
<feature type="region of interest" description="Disordered" evidence="1">
    <location>
        <begin position="251"/>
        <end position="279"/>
    </location>
</feature>
<reference evidence="2 3" key="1">
    <citation type="submission" date="2014-04" db="EMBL/GenBank/DDBJ databases">
        <authorList>
            <consortium name="DOE Joint Genome Institute"/>
            <person name="Kuo A."/>
            <person name="Ruytinx J."/>
            <person name="Rineau F."/>
            <person name="Colpaert J."/>
            <person name="Kohler A."/>
            <person name="Nagy L.G."/>
            <person name="Floudas D."/>
            <person name="Copeland A."/>
            <person name="Barry K.W."/>
            <person name="Cichocki N."/>
            <person name="Veneault-Fourrey C."/>
            <person name="LaButti K."/>
            <person name="Lindquist E.A."/>
            <person name="Lipzen A."/>
            <person name="Lundell T."/>
            <person name="Morin E."/>
            <person name="Murat C."/>
            <person name="Sun H."/>
            <person name="Tunlid A."/>
            <person name="Henrissat B."/>
            <person name="Grigoriev I.V."/>
            <person name="Hibbett D.S."/>
            <person name="Martin F."/>
            <person name="Nordberg H.P."/>
            <person name="Cantor M.N."/>
            <person name="Hua S.X."/>
        </authorList>
    </citation>
    <scope>NUCLEOTIDE SEQUENCE [LARGE SCALE GENOMIC DNA]</scope>
    <source>
        <strain evidence="2 3">UH-Slu-Lm8-n1</strain>
    </source>
</reference>
<proteinExistence type="predicted"/>
<evidence type="ECO:0000256" key="1">
    <source>
        <dbReference type="SAM" id="MobiDB-lite"/>
    </source>
</evidence>
<feature type="compositionally biased region" description="Acidic residues" evidence="1">
    <location>
        <begin position="252"/>
        <end position="262"/>
    </location>
</feature>
<name>A0A0C9ZIE2_9AGAM</name>
<dbReference type="HOGENOM" id="CLU_089412_0_0_1"/>
<evidence type="ECO:0000313" key="3">
    <source>
        <dbReference type="Proteomes" id="UP000054485"/>
    </source>
</evidence>